<dbReference type="InterPro" id="IPR042086">
    <property type="entry name" value="MeTrfase_capping"/>
</dbReference>
<dbReference type="Gene3D" id="1.10.1200.270">
    <property type="entry name" value="Methyltransferase, alpha-helical capping domain"/>
    <property type="match status" value="1"/>
</dbReference>
<evidence type="ECO:0000313" key="6">
    <source>
        <dbReference type="Proteomes" id="UP000516437"/>
    </source>
</evidence>
<name>A0A6A1V1X7_9ROSI</name>
<dbReference type="Proteomes" id="UP000516437">
    <property type="component" value="Chromosome 7"/>
</dbReference>
<comment type="caution">
    <text evidence="5">The sequence shown here is derived from an EMBL/GenBank/DDBJ whole genome shotgun (WGS) entry which is preliminary data.</text>
</comment>
<dbReference type="FunFam" id="3.40.50.150:FF:000103">
    <property type="entry name" value="SABATH methyltransferase 1"/>
    <property type="match status" value="1"/>
</dbReference>
<proteinExistence type="predicted"/>
<dbReference type="PANTHER" id="PTHR31009">
    <property type="entry name" value="S-ADENOSYL-L-METHIONINE:CARBOXYL METHYLTRANSFERASE FAMILY PROTEIN"/>
    <property type="match status" value="1"/>
</dbReference>
<dbReference type="Pfam" id="PF03492">
    <property type="entry name" value="Methyltransf_7"/>
    <property type="match status" value="1"/>
</dbReference>
<evidence type="ECO:0000313" key="5">
    <source>
        <dbReference type="EMBL" id="KAB1205867.1"/>
    </source>
</evidence>
<evidence type="ECO:0000256" key="2">
    <source>
        <dbReference type="ARBA" id="ARBA00022679"/>
    </source>
</evidence>
<evidence type="ECO:0000256" key="4">
    <source>
        <dbReference type="ARBA" id="ARBA00022842"/>
    </source>
</evidence>
<dbReference type="SUPFAM" id="SSF53335">
    <property type="entry name" value="S-adenosyl-L-methionine-dependent methyltransferases"/>
    <property type="match status" value="1"/>
</dbReference>
<dbReference type="Gene3D" id="3.40.50.150">
    <property type="entry name" value="Vaccinia Virus protein VP39"/>
    <property type="match status" value="1"/>
</dbReference>
<protein>
    <submittedName>
        <fullName evidence="5">Putative S-adenosylmethionine-dependent methyltransferase At5g38100</fullName>
    </submittedName>
</protein>
<accession>A0A6A1V1X7</accession>
<dbReference type="OrthoDB" id="1523883at2759"/>
<organism evidence="5 6">
    <name type="scientific">Morella rubra</name>
    <name type="common">Chinese bayberry</name>
    <dbReference type="NCBI Taxonomy" id="262757"/>
    <lineage>
        <taxon>Eukaryota</taxon>
        <taxon>Viridiplantae</taxon>
        <taxon>Streptophyta</taxon>
        <taxon>Embryophyta</taxon>
        <taxon>Tracheophyta</taxon>
        <taxon>Spermatophyta</taxon>
        <taxon>Magnoliopsida</taxon>
        <taxon>eudicotyledons</taxon>
        <taxon>Gunneridae</taxon>
        <taxon>Pentapetalae</taxon>
        <taxon>rosids</taxon>
        <taxon>fabids</taxon>
        <taxon>Fagales</taxon>
        <taxon>Myricaceae</taxon>
        <taxon>Morella</taxon>
    </lineage>
</organism>
<keyword evidence="3" id="KW-0479">Metal-binding</keyword>
<dbReference type="InterPro" id="IPR029063">
    <property type="entry name" value="SAM-dependent_MTases_sf"/>
</dbReference>
<gene>
    <name evidence="5" type="ORF">CJ030_MR7G027948</name>
</gene>
<evidence type="ECO:0000256" key="3">
    <source>
        <dbReference type="ARBA" id="ARBA00022723"/>
    </source>
</evidence>
<sequence length="364" mass="40057">MSSITHTVAESYPMNGGDDPYSYARNSLFQRTAASAAKTVIDDAIAEKLDLEKIRSASDSTFRVADMGCSVGPNTFIAMQNIINAVQHKYQSQGLASHVPEFHVFFSDHASNDFNTLFTSLPPERPYFAAGVPGSFYGRLFPESSLHFVHASYALHFLSEVPAELLNKNSPAWNKGRIHYSGAPNDVARAYTAQFSRDISTFLDARAEEVTVGGMMVLIIPAIPDGIPHSCVPGGVLFDFLGLSLMDMAKEGLISEAEVDSFNMPLYATSAREMTELVAKNGRFSIDRMEMTAARSIMDGNPISGQACTMHLRAVVAGIISKHFGAEIIDELFDRFYKKTEEFSDQLESMYEKGTQICIVLKRI</sequence>
<reference evidence="5 6" key="1">
    <citation type="journal article" date="2019" name="Plant Biotechnol. J.">
        <title>The red bayberry genome and genetic basis of sex determination.</title>
        <authorList>
            <person name="Jia H.M."/>
            <person name="Jia H.J."/>
            <person name="Cai Q.L."/>
            <person name="Wang Y."/>
            <person name="Zhao H.B."/>
            <person name="Yang W.F."/>
            <person name="Wang G.Y."/>
            <person name="Li Y.H."/>
            <person name="Zhan D.L."/>
            <person name="Shen Y.T."/>
            <person name="Niu Q.F."/>
            <person name="Chang L."/>
            <person name="Qiu J."/>
            <person name="Zhao L."/>
            <person name="Xie H.B."/>
            <person name="Fu W.Y."/>
            <person name="Jin J."/>
            <person name="Li X.W."/>
            <person name="Jiao Y."/>
            <person name="Zhou C.C."/>
            <person name="Tu T."/>
            <person name="Chai C.Y."/>
            <person name="Gao J.L."/>
            <person name="Fan L.J."/>
            <person name="van de Weg E."/>
            <person name="Wang J.Y."/>
            <person name="Gao Z.S."/>
        </authorList>
    </citation>
    <scope>NUCLEOTIDE SEQUENCE [LARGE SCALE GENOMIC DNA]</scope>
    <source>
        <tissue evidence="5">Leaves</tissue>
    </source>
</reference>
<dbReference type="InterPro" id="IPR005299">
    <property type="entry name" value="MeTrfase_7"/>
</dbReference>
<dbReference type="GO" id="GO:0008168">
    <property type="term" value="F:methyltransferase activity"/>
    <property type="evidence" value="ECO:0007669"/>
    <property type="project" value="UniProtKB-KW"/>
</dbReference>
<keyword evidence="6" id="KW-1185">Reference proteome</keyword>
<dbReference type="GO" id="GO:0032259">
    <property type="term" value="P:methylation"/>
    <property type="evidence" value="ECO:0007669"/>
    <property type="project" value="UniProtKB-KW"/>
</dbReference>
<dbReference type="AlphaFoldDB" id="A0A6A1V1X7"/>
<keyword evidence="4" id="KW-0460">Magnesium</keyword>
<keyword evidence="2 5" id="KW-0808">Transferase</keyword>
<dbReference type="EMBL" id="RXIC02000025">
    <property type="protein sequence ID" value="KAB1205867.1"/>
    <property type="molecule type" value="Genomic_DNA"/>
</dbReference>
<dbReference type="GO" id="GO:0046872">
    <property type="term" value="F:metal ion binding"/>
    <property type="evidence" value="ECO:0007669"/>
    <property type="project" value="UniProtKB-KW"/>
</dbReference>
<evidence type="ECO:0000256" key="1">
    <source>
        <dbReference type="ARBA" id="ARBA00022603"/>
    </source>
</evidence>
<keyword evidence="1 5" id="KW-0489">Methyltransferase</keyword>